<dbReference type="GO" id="GO:0015267">
    <property type="term" value="F:channel activity"/>
    <property type="evidence" value="ECO:0007669"/>
    <property type="project" value="InterPro"/>
</dbReference>
<evidence type="ECO:0000313" key="14">
    <source>
        <dbReference type="EMBL" id="OXU29539.1"/>
    </source>
</evidence>
<keyword evidence="8 10" id="KW-0472">Membrane</keyword>
<evidence type="ECO:0000256" key="7">
    <source>
        <dbReference type="ARBA" id="ARBA00022989"/>
    </source>
</evidence>
<dbReference type="Pfam" id="PF06807">
    <property type="entry name" value="Clp1"/>
    <property type="match status" value="1"/>
</dbReference>
<dbReference type="InterPro" id="IPR038239">
    <property type="entry name" value="Clp1_N_sf"/>
</dbReference>
<name>A0A232FGH9_9HYME</name>
<keyword evidence="7 10" id="KW-1133">Transmembrane helix</keyword>
<dbReference type="Gene3D" id="1.20.1080.10">
    <property type="entry name" value="Glycerol uptake facilitator protein"/>
    <property type="match status" value="1"/>
</dbReference>
<dbReference type="InterPro" id="IPR032319">
    <property type="entry name" value="CLP1_P"/>
</dbReference>
<dbReference type="GO" id="GO:0051731">
    <property type="term" value="F:polynucleotide 5'-hydroxyl-kinase activity"/>
    <property type="evidence" value="ECO:0007669"/>
    <property type="project" value="InterPro"/>
</dbReference>
<dbReference type="GO" id="GO:0016020">
    <property type="term" value="C:membrane"/>
    <property type="evidence" value="ECO:0007669"/>
    <property type="project" value="UniProtKB-SubCell"/>
</dbReference>
<feature type="region of interest" description="Disordered" evidence="9">
    <location>
        <begin position="708"/>
        <end position="752"/>
    </location>
</feature>
<dbReference type="InterPro" id="IPR022357">
    <property type="entry name" value="MIP_CS"/>
</dbReference>
<dbReference type="InterPro" id="IPR045116">
    <property type="entry name" value="Clp1/Grc3"/>
</dbReference>
<reference evidence="14 15" key="1">
    <citation type="journal article" date="2017" name="Curr. Biol.">
        <title>The Evolution of Venom by Co-option of Single-Copy Genes.</title>
        <authorList>
            <person name="Martinson E.O."/>
            <person name="Mrinalini"/>
            <person name="Kelkar Y.D."/>
            <person name="Chang C.H."/>
            <person name="Werren J.H."/>
        </authorList>
    </citation>
    <scope>NUCLEOTIDE SEQUENCE [LARGE SCALE GENOMIC DNA]</scope>
    <source>
        <strain evidence="14 15">Alberta</strain>
        <tissue evidence="14">Whole body</tissue>
    </source>
</reference>
<gene>
    <name evidence="14" type="ORF">TSAR_013243</name>
</gene>
<feature type="transmembrane region" description="Helical" evidence="10">
    <location>
        <begin position="365"/>
        <end position="384"/>
    </location>
</feature>
<dbReference type="PANTHER" id="PTHR12755">
    <property type="entry name" value="CLEAVAGE/POLYADENYLATION FACTOR IA SUBUNIT CLP1P"/>
    <property type="match status" value="1"/>
</dbReference>
<dbReference type="InterPro" id="IPR023271">
    <property type="entry name" value="Aquaporin-like"/>
</dbReference>
<comment type="caution">
    <text evidence="14">The sequence shown here is derived from an EMBL/GenBank/DDBJ whole genome shotgun (WGS) entry which is preliminary data.</text>
</comment>
<dbReference type="InterPro" id="IPR000425">
    <property type="entry name" value="MIP"/>
</dbReference>
<dbReference type="InterPro" id="IPR038238">
    <property type="entry name" value="Clp1_C_sf"/>
</dbReference>
<evidence type="ECO:0000256" key="2">
    <source>
        <dbReference type="ARBA" id="ARBA00006175"/>
    </source>
</evidence>
<comment type="similarity">
    <text evidence="2">Belongs to the MIP/aquaporin (TC 1.A.8) family.</text>
</comment>
<feature type="region of interest" description="Disordered" evidence="9">
    <location>
        <begin position="628"/>
        <end position="673"/>
    </location>
</feature>
<dbReference type="SUPFAM" id="SSF52540">
    <property type="entry name" value="P-loop containing nucleoside triphosphate hydrolases"/>
    <property type="match status" value="1"/>
</dbReference>
<feature type="domain" description="Clp1 N-terminal" evidence="12">
    <location>
        <begin position="825"/>
        <end position="912"/>
    </location>
</feature>
<dbReference type="Gene3D" id="3.40.50.300">
    <property type="entry name" value="P-loop containing nucleotide triphosphate hydrolases"/>
    <property type="match status" value="1"/>
</dbReference>
<dbReference type="EMBL" id="NNAY01000278">
    <property type="protein sequence ID" value="OXU29539.1"/>
    <property type="molecule type" value="Genomic_DNA"/>
</dbReference>
<evidence type="ECO:0000256" key="10">
    <source>
        <dbReference type="SAM" id="Phobius"/>
    </source>
</evidence>
<evidence type="ECO:0000256" key="9">
    <source>
        <dbReference type="SAM" id="MobiDB-lite"/>
    </source>
</evidence>
<comment type="subcellular location">
    <subcellularLocation>
        <location evidence="1">Membrane</location>
        <topology evidence="1">Multi-pass membrane protein</topology>
    </subcellularLocation>
</comment>
<dbReference type="GO" id="GO:0005634">
    <property type="term" value="C:nucleus"/>
    <property type="evidence" value="ECO:0007669"/>
    <property type="project" value="TreeGrafter"/>
</dbReference>
<dbReference type="AlphaFoldDB" id="A0A232FGH9"/>
<proteinExistence type="inferred from homology"/>
<dbReference type="Pfam" id="PF16575">
    <property type="entry name" value="CLP1_P"/>
    <property type="match status" value="1"/>
</dbReference>
<evidence type="ECO:0000256" key="5">
    <source>
        <dbReference type="ARBA" id="ARBA00022741"/>
    </source>
</evidence>
<evidence type="ECO:0000256" key="3">
    <source>
        <dbReference type="ARBA" id="ARBA00022448"/>
    </source>
</evidence>
<feature type="region of interest" description="Disordered" evidence="9">
    <location>
        <begin position="503"/>
        <end position="530"/>
    </location>
</feature>
<keyword evidence="15" id="KW-1185">Reference proteome</keyword>
<keyword evidence="6" id="KW-0067">ATP-binding</keyword>
<keyword evidence="4 10" id="KW-0812">Transmembrane</keyword>
<evidence type="ECO:0000259" key="11">
    <source>
        <dbReference type="Pfam" id="PF06807"/>
    </source>
</evidence>
<dbReference type="InterPro" id="IPR010655">
    <property type="entry name" value="Clp1_C"/>
</dbReference>
<feature type="domain" description="Clp1 C-terminal" evidence="11">
    <location>
        <begin position="1131"/>
        <end position="1243"/>
    </location>
</feature>
<dbReference type="GO" id="GO:0006388">
    <property type="term" value="P:tRNA splicing, via endonucleolytic cleavage and ligation"/>
    <property type="evidence" value="ECO:0007669"/>
    <property type="project" value="TreeGrafter"/>
</dbReference>
<feature type="transmembrane region" description="Helical" evidence="10">
    <location>
        <begin position="290"/>
        <end position="310"/>
    </location>
</feature>
<feature type="compositionally biased region" description="Basic and acidic residues" evidence="9">
    <location>
        <begin position="519"/>
        <end position="530"/>
    </location>
</feature>
<protein>
    <recommendedName>
        <fullName evidence="16">Protein CLP1 homolog</fullName>
    </recommendedName>
</protein>
<dbReference type="PRINTS" id="PR00783">
    <property type="entry name" value="MINTRINSICP"/>
</dbReference>
<dbReference type="InterPro" id="IPR027417">
    <property type="entry name" value="P-loop_NTPase"/>
</dbReference>
<keyword evidence="3" id="KW-0813">Transport</keyword>
<evidence type="ECO:0000256" key="4">
    <source>
        <dbReference type="ARBA" id="ARBA00022692"/>
    </source>
</evidence>
<evidence type="ECO:0000256" key="8">
    <source>
        <dbReference type="ARBA" id="ARBA00023136"/>
    </source>
</evidence>
<feature type="transmembrane region" description="Helical" evidence="10">
    <location>
        <begin position="477"/>
        <end position="498"/>
    </location>
</feature>
<dbReference type="InterPro" id="IPR032324">
    <property type="entry name" value="Clp1_N"/>
</dbReference>
<dbReference type="Gene3D" id="2.60.120.1030">
    <property type="entry name" value="Clp1, DNA binding domain"/>
    <property type="match status" value="1"/>
</dbReference>
<feature type="non-terminal residue" evidence="14">
    <location>
        <position position="1"/>
    </location>
</feature>
<feature type="region of interest" description="Disordered" evidence="9">
    <location>
        <begin position="585"/>
        <end position="613"/>
    </location>
</feature>
<keyword evidence="5" id="KW-0547">Nucleotide-binding</keyword>
<dbReference type="PANTHER" id="PTHR12755:SF6">
    <property type="entry name" value="POLYRIBONUCLEOTIDE 5'-HYDROXYL-KINASE CLP1"/>
    <property type="match status" value="1"/>
</dbReference>
<dbReference type="PROSITE" id="PS00221">
    <property type="entry name" value="MIP"/>
    <property type="match status" value="1"/>
</dbReference>
<evidence type="ECO:0000313" key="15">
    <source>
        <dbReference type="Proteomes" id="UP000215335"/>
    </source>
</evidence>
<feature type="compositionally biased region" description="Low complexity" evidence="9">
    <location>
        <begin position="738"/>
        <end position="752"/>
    </location>
</feature>
<evidence type="ECO:0000259" key="13">
    <source>
        <dbReference type="Pfam" id="PF16575"/>
    </source>
</evidence>
<evidence type="ECO:0008006" key="16">
    <source>
        <dbReference type="Google" id="ProtNLM"/>
    </source>
</evidence>
<feature type="compositionally biased region" description="Polar residues" evidence="9">
    <location>
        <begin position="585"/>
        <end position="598"/>
    </location>
</feature>
<dbReference type="Proteomes" id="UP000215335">
    <property type="component" value="Unassembled WGS sequence"/>
</dbReference>
<evidence type="ECO:0000256" key="6">
    <source>
        <dbReference type="ARBA" id="ARBA00022840"/>
    </source>
</evidence>
<dbReference type="STRING" id="543379.A0A232FGH9"/>
<dbReference type="Gene3D" id="2.40.30.330">
    <property type="entry name" value="Pre-mRNA cleavage complex subunit Clp1, C-terminal domain"/>
    <property type="match status" value="1"/>
</dbReference>
<dbReference type="Pfam" id="PF00230">
    <property type="entry name" value="MIP"/>
    <property type="match status" value="1"/>
</dbReference>
<dbReference type="GO" id="GO:0031124">
    <property type="term" value="P:mRNA 3'-end processing"/>
    <property type="evidence" value="ECO:0007669"/>
    <property type="project" value="InterPro"/>
</dbReference>
<evidence type="ECO:0000256" key="1">
    <source>
        <dbReference type="ARBA" id="ARBA00004141"/>
    </source>
</evidence>
<sequence>WFESAFFNWWHCVRYTKKHIDSCSDSLDRKTPRSVPGFWVIIKVHFETLYISIMSCDKNISFKILGIGTFPALQIWPPATKYSWQGLRTHVVVKSVLGCTGGSPVVVGVQVARLISVPPVLVEVGLVAGLAVRLVTVSSSGIVVRATGGVTAALLGILSVLGAGARDAGEEEDDAQEMAHQVEGVCRGGHVAAQRVTSPPRDLELKKKGINLDPIRSARRPASSSTPKMTTTTATVTATSLTRDVDSHIVTLLSKLSALREHNHQREQQHNERKQPMSIEARSLELWRSVAVECFATFLFAFVVAGAAIASSVSGSGLNVLATAIASGFAIAAVQLIFGPVSGGHVNPAVSVSFALSRKVSPLRAGLYVAAQCGGGIAGAAMLYGVANSPQTLMISPGRLSEQALLKLLVELSLSVLVVLAHFASESPKTLSSTISAKPACVLAAAYTAATLVSSPFLNPARALGPAFVMNKWDNHWVYWIGPIAGGAIAAVLHEYVLSNNRRSRDNRDLDDGESSSMRSDDETYDDLDKGAPKFPGAYATYRPVAGAASIYGPPPSALERVESIYGGTKSLYCKSPPLTRANLNRSQSVYAKSTSGTRDGLILPKPGPLVPAQSLYPIRLNTVSSQAPGRELMPSGSQQQQQQPQQQQQQQPQQQPQSNGQPSTTQNHNSTNQNMQNQLQQCTQNIYGIRGITTSLSTRDGIYGHLGSRENGTITTGGGGASNIYGRAPAPPPSNHGPPGQQQQQQQGQIQSPPTLIITNSQEVKSAGAVWRFSIVPIEVPIISINEYTGYTLQRQRGCASSQTYSYAVAVMANEEKTSTIFELDFESELRLDKKKTLIVVLKEGTAEVFGAELTIGLKYEFMRGGAVFTWKGCTVEVFGQANECYVFKATEPMLMYLNCHMMLEDMRRRAEVEERRGPILMVAGPSNSGRSTLCRILLNYAVRLGRKPVFVNLDVGQGHIGIPGTIGALLVGRPSNVVDGFSQEAPLVFHFGHLVPDSNWDLYNQLVSSLSEACIKRLDANKKINKATGIIINTCGFIEDEGYKSVLRTARAFKVNAILALDDRLYSKLYKDLPKVSKVLRLRKSGGVGVRTPAQRTKEVEESVMEYFYGTRTSRITNDEFYKLRTLPLYPHSFEMKWSELKIYKFVCIDTPPLSCLPYGTTIKKKSTILASINPGPDILHHIFSVSFVDSPEDNIMQANVAGFVCVTGVDVEHQTLTILSPQPRLLPNIVLLQSEIKFVDEVHGH</sequence>
<evidence type="ECO:0000259" key="12">
    <source>
        <dbReference type="Pfam" id="PF16573"/>
    </source>
</evidence>
<dbReference type="Pfam" id="PF16573">
    <property type="entry name" value="CLP1_N"/>
    <property type="match status" value="1"/>
</dbReference>
<dbReference type="SUPFAM" id="SSF81338">
    <property type="entry name" value="Aquaporin-like"/>
    <property type="match status" value="1"/>
</dbReference>
<dbReference type="GO" id="GO:0005524">
    <property type="term" value="F:ATP binding"/>
    <property type="evidence" value="ECO:0007669"/>
    <property type="project" value="UniProtKB-KW"/>
</dbReference>
<feature type="transmembrane region" description="Helical" evidence="10">
    <location>
        <begin position="316"/>
        <end position="338"/>
    </location>
</feature>
<organism evidence="14 15">
    <name type="scientific">Trichomalopsis sarcophagae</name>
    <dbReference type="NCBI Taxonomy" id="543379"/>
    <lineage>
        <taxon>Eukaryota</taxon>
        <taxon>Metazoa</taxon>
        <taxon>Ecdysozoa</taxon>
        <taxon>Arthropoda</taxon>
        <taxon>Hexapoda</taxon>
        <taxon>Insecta</taxon>
        <taxon>Pterygota</taxon>
        <taxon>Neoptera</taxon>
        <taxon>Endopterygota</taxon>
        <taxon>Hymenoptera</taxon>
        <taxon>Apocrita</taxon>
        <taxon>Proctotrupomorpha</taxon>
        <taxon>Chalcidoidea</taxon>
        <taxon>Pteromalidae</taxon>
        <taxon>Pteromalinae</taxon>
        <taxon>Trichomalopsis</taxon>
    </lineage>
</organism>
<feature type="domain" description="Clp1 P-loop" evidence="13">
    <location>
        <begin position="926"/>
        <end position="1112"/>
    </location>
</feature>
<feature type="compositionally biased region" description="Low complexity" evidence="9">
    <location>
        <begin position="639"/>
        <end position="673"/>
    </location>
</feature>
<accession>A0A232FGH9</accession>